<gene>
    <name evidence="2" type="ORF">ACFOYW_08345</name>
</gene>
<evidence type="ECO:0008006" key="4">
    <source>
        <dbReference type="Google" id="ProtNLM"/>
    </source>
</evidence>
<evidence type="ECO:0000313" key="3">
    <source>
        <dbReference type="Proteomes" id="UP001595900"/>
    </source>
</evidence>
<proteinExistence type="predicted"/>
<accession>A0ABV8Q7D1</accession>
<evidence type="ECO:0000313" key="2">
    <source>
        <dbReference type="EMBL" id="MFC4243381.1"/>
    </source>
</evidence>
<comment type="caution">
    <text evidence="2">The sequence shown here is derived from an EMBL/GenBank/DDBJ whole genome shotgun (WGS) entry which is preliminary data.</text>
</comment>
<dbReference type="Proteomes" id="UP001595900">
    <property type="component" value="Unassembled WGS sequence"/>
</dbReference>
<keyword evidence="3" id="KW-1185">Reference proteome</keyword>
<evidence type="ECO:0000256" key="1">
    <source>
        <dbReference type="SAM" id="MobiDB-lite"/>
    </source>
</evidence>
<reference evidence="3" key="1">
    <citation type="journal article" date="2019" name="Int. J. Syst. Evol. Microbiol.">
        <title>The Global Catalogue of Microorganisms (GCM) 10K type strain sequencing project: providing services to taxonomists for standard genome sequencing and annotation.</title>
        <authorList>
            <consortium name="The Broad Institute Genomics Platform"/>
            <consortium name="The Broad Institute Genome Sequencing Center for Infectious Disease"/>
            <person name="Wu L."/>
            <person name="Ma J."/>
        </authorList>
    </citation>
    <scope>NUCLEOTIDE SEQUENCE [LARGE SCALE GENOMIC DNA]</scope>
    <source>
        <strain evidence="3">CGMCC 1.10363</strain>
    </source>
</reference>
<organism evidence="2 3">
    <name type="scientific">Gryllotalpicola reticulitermitis</name>
    <dbReference type="NCBI Taxonomy" id="1184153"/>
    <lineage>
        <taxon>Bacteria</taxon>
        <taxon>Bacillati</taxon>
        <taxon>Actinomycetota</taxon>
        <taxon>Actinomycetes</taxon>
        <taxon>Micrococcales</taxon>
        <taxon>Microbacteriaceae</taxon>
        <taxon>Gryllotalpicola</taxon>
    </lineage>
</organism>
<sequence>MSAWDDLMKRKDEALRREQENYERNRTGPKPGEAVSGYIEYLPAPEPAHSPGPLSDVEMTRIHQRLEQDREALANSPWLPQRIRDRMAREGSPRGGTSSRPRDEF</sequence>
<name>A0ABV8Q7D1_9MICO</name>
<dbReference type="EMBL" id="JBHSCN010000005">
    <property type="protein sequence ID" value="MFC4243381.1"/>
    <property type="molecule type" value="Genomic_DNA"/>
</dbReference>
<dbReference type="RefSeq" id="WP_390228409.1">
    <property type="nucleotide sequence ID" value="NZ_JBHSCN010000005.1"/>
</dbReference>
<feature type="region of interest" description="Disordered" evidence="1">
    <location>
        <begin position="68"/>
        <end position="105"/>
    </location>
</feature>
<feature type="compositionally biased region" description="Basic and acidic residues" evidence="1">
    <location>
        <begin position="82"/>
        <end position="92"/>
    </location>
</feature>
<protein>
    <recommendedName>
        <fullName evidence="4">DnaJ homologue subfamily C member 28 conserved domain-containing protein</fullName>
    </recommendedName>
</protein>